<proteinExistence type="predicted"/>
<feature type="transmembrane region" description="Helical" evidence="2">
    <location>
        <begin position="186"/>
        <end position="205"/>
    </location>
</feature>
<evidence type="ECO:0000256" key="1">
    <source>
        <dbReference type="SAM" id="MobiDB-lite"/>
    </source>
</evidence>
<dbReference type="Proteomes" id="UP000030686">
    <property type="component" value="Unassembled WGS sequence"/>
</dbReference>
<feature type="transmembrane region" description="Helical" evidence="2">
    <location>
        <begin position="43"/>
        <end position="66"/>
    </location>
</feature>
<dbReference type="OMA" id="RDMAWPF"/>
<sequence length="265" mass="29902">MPVKLDTTVLLYVIFIAGVTISLVLGALSWARTSALLLPLPTWVPALATLNSPTTILTLIATRILFTRLNNDTAHNHQWNTISGILNHAQTAISTIVATLALAYLFPDRILSCNLEQQWQGFFKSKNSQAIRSIQDELQCCGLRSIHDRAWPFKDRTHGDNACELQLGYQRSCFAPWREYQQRTSWMVFAAAVFVLAAKIAFVRISSHRMSWMSTGSVNRRSGYQRILQPEVQDEGDGENGIPEEPRRTLLPQSNTEHANHWDVD</sequence>
<evidence type="ECO:0000313" key="3">
    <source>
        <dbReference type="EMBL" id="CDM37326.1"/>
    </source>
</evidence>
<evidence type="ECO:0008006" key="5">
    <source>
        <dbReference type="Google" id="ProtNLM"/>
    </source>
</evidence>
<evidence type="ECO:0000313" key="4">
    <source>
        <dbReference type="Proteomes" id="UP000030686"/>
    </source>
</evidence>
<dbReference type="OrthoDB" id="71600at2759"/>
<name>W6QN05_PENRF</name>
<gene>
    <name evidence="3" type="ORF">PROQFM164_S06g000287</name>
</gene>
<keyword evidence="2" id="KW-0472">Membrane</keyword>
<dbReference type="SUPFAM" id="SSF48652">
    <property type="entry name" value="Tetraspanin"/>
    <property type="match status" value="1"/>
</dbReference>
<evidence type="ECO:0000256" key="2">
    <source>
        <dbReference type="SAM" id="Phobius"/>
    </source>
</evidence>
<reference evidence="3" key="1">
    <citation type="journal article" date="2014" name="Nat. Commun.">
        <title>Multiple recent horizontal transfers of a large genomic region in cheese making fungi.</title>
        <authorList>
            <person name="Cheeseman K."/>
            <person name="Ropars J."/>
            <person name="Renault P."/>
            <person name="Dupont J."/>
            <person name="Gouzy J."/>
            <person name="Branca A."/>
            <person name="Abraham A.L."/>
            <person name="Ceppi M."/>
            <person name="Conseiller E."/>
            <person name="Debuchy R."/>
            <person name="Malagnac F."/>
            <person name="Goarin A."/>
            <person name="Silar P."/>
            <person name="Lacoste S."/>
            <person name="Sallet E."/>
            <person name="Bensimon A."/>
            <person name="Giraud T."/>
            <person name="Brygoo Y."/>
        </authorList>
    </citation>
    <scope>NUCLEOTIDE SEQUENCE [LARGE SCALE GENOMIC DNA]</scope>
    <source>
        <strain evidence="3">FM164</strain>
    </source>
</reference>
<keyword evidence="2" id="KW-1133">Transmembrane helix</keyword>
<feature type="transmembrane region" description="Helical" evidence="2">
    <location>
        <begin position="86"/>
        <end position="106"/>
    </location>
</feature>
<organism evidence="3 4">
    <name type="scientific">Penicillium roqueforti (strain FM164)</name>
    <dbReference type="NCBI Taxonomy" id="1365484"/>
    <lineage>
        <taxon>Eukaryota</taxon>
        <taxon>Fungi</taxon>
        <taxon>Dikarya</taxon>
        <taxon>Ascomycota</taxon>
        <taxon>Pezizomycotina</taxon>
        <taxon>Eurotiomycetes</taxon>
        <taxon>Eurotiomycetidae</taxon>
        <taxon>Eurotiales</taxon>
        <taxon>Aspergillaceae</taxon>
        <taxon>Penicillium</taxon>
    </lineage>
</organism>
<accession>W6QN05</accession>
<protein>
    <recommendedName>
        <fullName evidence="5">Tetraspanin/Peripherin</fullName>
    </recommendedName>
</protein>
<keyword evidence="2" id="KW-0812">Transmembrane</keyword>
<dbReference type="EMBL" id="HG792020">
    <property type="protein sequence ID" value="CDM37326.1"/>
    <property type="molecule type" value="Genomic_DNA"/>
</dbReference>
<dbReference type="InterPro" id="IPR008952">
    <property type="entry name" value="Tetraspanin_EC2_sf"/>
</dbReference>
<dbReference type="GO" id="GO:0016020">
    <property type="term" value="C:membrane"/>
    <property type="evidence" value="ECO:0007669"/>
    <property type="project" value="InterPro"/>
</dbReference>
<feature type="region of interest" description="Disordered" evidence="1">
    <location>
        <begin position="230"/>
        <end position="265"/>
    </location>
</feature>
<feature type="transmembrane region" description="Helical" evidence="2">
    <location>
        <begin position="9"/>
        <end position="31"/>
    </location>
</feature>
<keyword evidence="4" id="KW-1185">Reference proteome</keyword>
<dbReference type="STRING" id="1365484.W6QN05"/>
<dbReference type="AlphaFoldDB" id="W6QN05"/>